<evidence type="ECO:0000256" key="1">
    <source>
        <dbReference type="SAM" id="MobiDB-lite"/>
    </source>
</evidence>
<reference evidence="2 3" key="1">
    <citation type="journal article" date="2012" name="Proc. Natl. Acad. Sci. U.S.A.">
        <title>Comparative genomics of Ceriporiopsis subvermispora and Phanerochaete chrysosporium provide insight into selective ligninolysis.</title>
        <authorList>
            <person name="Fernandez-Fueyo E."/>
            <person name="Ruiz-Duenas F.J."/>
            <person name="Ferreira P."/>
            <person name="Floudas D."/>
            <person name="Hibbett D.S."/>
            <person name="Canessa P."/>
            <person name="Larrondo L.F."/>
            <person name="James T.Y."/>
            <person name="Seelenfreund D."/>
            <person name="Lobos S."/>
            <person name="Polanco R."/>
            <person name="Tello M."/>
            <person name="Honda Y."/>
            <person name="Watanabe T."/>
            <person name="Watanabe T."/>
            <person name="Ryu J.S."/>
            <person name="Kubicek C.P."/>
            <person name="Schmoll M."/>
            <person name="Gaskell J."/>
            <person name="Hammel K.E."/>
            <person name="St John F.J."/>
            <person name="Vanden Wymelenberg A."/>
            <person name="Sabat G."/>
            <person name="Splinter BonDurant S."/>
            <person name="Syed K."/>
            <person name="Yadav J.S."/>
            <person name="Doddapaneni H."/>
            <person name="Subramanian V."/>
            <person name="Lavin J.L."/>
            <person name="Oguiza J.A."/>
            <person name="Perez G."/>
            <person name="Pisabarro A.G."/>
            <person name="Ramirez L."/>
            <person name="Santoyo F."/>
            <person name="Master E."/>
            <person name="Coutinho P.M."/>
            <person name="Henrissat B."/>
            <person name="Lombard V."/>
            <person name="Magnuson J.K."/>
            <person name="Kuees U."/>
            <person name="Hori C."/>
            <person name="Igarashi K."/>
            <person name="Samejima M."/>
            <person name="Held B.W."/>
            <person name="Barry K.W."/>
            <person name="LaButti K.M."/>
            <person name="Lapidus A."/>
            <person name="Lindquist E.A."/>
            <person name="Lucas S.M."/>
            <person name="Riley R."/>
            <person name="Salamov A.A."/>
            <person name="Hoffmeister D."/>
            <person name="Schwenk D."/>
            <person name="Hadar Y."/>
            <person name="Yarden O."/>
            <person name="de Vries R.P."/>
            <person name="Wiebenga A."/>
            <person name="Stenlid J."/>
            <person name="Eastwood D."/>
            <person name="Grigoriev I.V."/>
            <person name="Berka R.M."/>
            <person name="Blanchette R.A."/>
            <person name="Kersten P."/>
            <person name="Martinez A.T."/>
            <person name="Vicuna R."/>
            <person name="Cullen D."/>
        </authorList>
    </citation>
    <scope>NUCLEOTIDE SEQUENCE [LARGE SCALE GENOMIC DNA]</scope>
    <source>
        <strain evidence="2 3">B</strain>
    </source>
</reference>
<evidence type="ECO:0000313" key="2">
    <source>
        <dbReference type="EMBL" id="EMD33216.1"/>
    </source>
</evidence>
<organism evidence="2 3">
    <name type="scientific">Ceriporiopsis subvermispora (strain B)</name>
    <name type="common">White-rot fungus</name>
    <name type="synonym">Gelatoporia subvermispora</name>
    <dbReference type="NCBI Taxonomy" id="914234"/>
    <lineage>
        <taxon>Eukaryota</taxon>
        <taxon>Fungi</taxon>
        <taxon>Dikarya</taxon>
        <taxon>Basidiomycota</taxon>
        <taxon>Agaricomycotina</taxon>
        <taxon>Agaricomycetes</taxon>
        <taxon>Polyporales</taxon>
        <taxon>Gelatoporiaceae</taxon>
        <taxon>Gelatoporia</taxon>
    </lineage>
</organism>
<sequence length="284" mass="31178">MPKSQLRTTSQDGTKIAHAGGDWRGRKRRRAPPEVYEWFKNVFDANPNASIRDLVKVAHTYGPDAQFMTYKSVSNMFEKKRKRGCSLSSAELRTRIQELLHTNPDPSFRMVCSWAISLGAAQATVFREVARAQDELIQQGALAASPEKAGHPRTLSGPPVAAACADGHLLASDGGHRREIPMSVSGQERWTDITIDAIEAEGGAAGPYLLEHWRGADPIVQPPSSFQYAWGAHNAQTEDYVPLPDSIGSAWWPTITGDFDPPPTASGCQLNPDPAHLPTWTKYH</sequence>
<protein>
    <submittedName>
        <fullName evidence="2">Uncharacterized protein</fullName>
    </submittedName>
</protein>
<dbReference type="HOGENOM" id="CLU_1034391_0_0_1"/>
<dbReference type="EMBL" id="KB445807">
    <property type="protein sequence ID" value="EMD33216.1"/>
    <property type="molecule type" value="Genomic_DNA"/>
</dbReference>
<dbReference type="Proteomes" id="UP000016930">
    <property type="component" value="Unassembled WGS sequence"/>
</dbReference>
<proteinExistence type="predicted"/>
<evidence type="ECO:0000313" key="3">
    <source>
        <dbReference type="Proteomes" id="UP000016930"/>
    </source>
</evidence>
<gene>
    <name evidence="2" type="ORF">CERSUDRAFT_98809</name>
</gene>
<dbReference type="AlphaFoldDB" id="M2R2U2"/>
<feature type="region of interest" description="Disordered" evidence="1">
    <location>
        <begin position="1"/>
        <end position="28"/>
    </location>
</feature>
<feature type="compositionally biased region" description="Polar residues" evidence="1">
    <location>
        <begin position="1"/>
        <end position="13"/>
    </location>
</feature>
<keyword evidence="3" id="KW-1185">Reference proteome</keyword>
<name>M2R2U2_CERS8</name>
<accession>M2R2U2</accession>